<dbReference type="AlphaFoldDB" id="A0A8H7PJD6"/>
<evidence type="ECO:0000313" key="1">
    <source>
        <dbReference type="EMBL" id="KAG2175053.1"/>
    </source>
</evidence>
<organism evidence="1 2">
    <name type="scientific">Mortierella isabellina</name>
    <name type="common">Filamentous fungus</name>
    <name type="synonym">Umbelopsis isabellina</name>
    <dbReference type="NCBI Taxonomy" id="91625"/>
    <lineage>
        <taxon>Eukaryota</taxon>
        <taxon>Fungi</taxon>
        <taxon>Fungi incertae sedis</taxon>
        <taxon>Mucoromycota</taxon>
        <taxon>Mucoromycotina</taxon>
        <taxon>Umbelopsidomycetes</taxon>
        <taxon>Umbelopsidales</taxon>
        <taxon>Umbelopsidaceae</taxon>
        <taxon>Umbelopsis</taxon>
    </lineage>
</organism>
<gene>
    <name evidence="1" type="ORF">INT43_006115</name>
</gene>
<dbReference type="Proteomes" id="UP000654370">
    <property type="component" value="Unassembled WGS sequence"/>
</dbReference>
<comment type="caution">
    <text evidence="1">The sequence shown here is derived from an EMBL/GenBank/DDBJ whole genome shotgun (WGS) entry which is preliminary data.</text>
</comment>
<name>A0A8H7PJD6_MORIS</name>
<sequence length="236" mass="27126">MKICLAVPTMTLMLFNEWTAKQKVSPNIHFFPSVCTSENQGKTINKLEPGVFECESNHDALSAKIARTLASMPDDCNYFMKTETDVEINYDDLEYVLSHYSNYTGRFAFVKLMSWMERELLSTGALAGTNFKIAMTAEDKAEEFNFFRSLPDDTKIVDFSHYYCGAAQPLQYDLGCKVLLKHKDCPLKYPTVCAFEYAFVPEDRIKTKKQYQALVKPIGLTQKDIEEHNKRVRDNM</sequence>
<evidence type="ECO:0000313" key="2">
    <source>
        <dbReference type="Proteomes" id="UP000654370"/>
    </source>
</evidence>
<reference evidence="1" key="1">
    <citation type="submission" date="2020-12" db="EMBL/GenBank/DDBJ databases">
        <title>Metabolic potential, ecology and presence of endohyphal bacteria is reflected in genomic diversity of Mucoromycotina.</title>
        <authorList>
            <person name="Muszewska A."/>
            <person name="Okrasinska A."/>
            <person name="Steczkiewicz K."/>
            <person name="Drgas O."/>
            <person name="Orlowska M."/>
            <person name="Perlinska-Lenart U."/>
            <person name="Aleksandrzak-Piekarczyk T."/>
            <person name="Szatraj K."/>
            <person name="Zielenkiewicz U."/>
            <person name="Pilsyk S."/>
            <person name="Malc E."/>
            <person name="Mieczkowski P."/>
            <person name="Kruszewska J.S."/>
            <person name="Biernat P."/>
            <person name="Pawlowska J."/>
        </authorList>
    </citation>
    <scope>NUCLEOTIDE SEQUENCE</scope>
    <source>
        <strain evidence="1">WA0000067209</strain>
    </source>
</reference>
<dbReference type="EMBL" id="JAEPQZ010000012">
    <property type="protein sequence ID" value="KAG2175053.1"/>
    <property type="molecule type" value="Genomic_DNA"/>
</dbReference>
<keyword evidence="2" id="KW-1185">Reference proteome</keyword>
<protein>
    <submittedName>
        <fullName evidence="1">Uncharacterized protein</fullName>
    </submittedName>
</protein>
<dbReference type="OrthoDB" id="10278096at2759"/>
<proteinExistence type="predicted"/>
<accession>A0A8H7PJD6</accession>